<feature type="chain" id="PRO_5031295380" evidence="1">
    <location>
        <begin position="26"/>
        <end position="156"/>
    </location>
</feature>
<evidence type="ECO:0000313" key="3">
    <source>
        <dbReference type="Proteomes" id="UP000532746"/>
    </source>
</evidence>
<keyword evidence="1" id="KW-0732">Signal</keyword>
<evidence type="ECO:0000256" key="1">
    <source>
        <dbReference type="SAM" id="SignalP"/>
    </source>
</evidence>
<proteinExistence type="predicted"/>
<dbReference type="RefSeq" id="WP_183403400.1">
    <property type="nucleotide sequence ID" value="NZ_JACHGG010000002.1"/>
</dbReference>
<gene>
    <name evidence="2" type="ORF">HNQ93_001214</name>
</gene>
<name>A0A7W9T0D6_9BACT</name>
<comment type="caution">
    <text evidence="2">The sequence shown here is derived from an EMBL/GenBank/DDBJ whole genome shotgun (WGS) entry which is preliminary data.</text>
</comment>
<evidence type="ECO:0000313" key="2">
    <source>
        <dbReference type="EMBL" id="MBB6058368.1"/>
    </source>
</evidence>
<sequence>MSSLTVLFRVLSVAALCAGATFARAQTTGAISLTQVAPAALRLRIENPGAQAGSVQVVRLRSGQTLFTETYTIPAYGHRFDFSQVPSGRYLVWVQASGTVHRGLVRVHTWNYGSSIRRIKLISSTMPAFGSKATASATALGSTNLLQVPQQGSPNQ</sequence>
<dbReference type="AlphaFoldDB" id="A0A7W9T0D6"/>
<organism evidence="2 3">
    <name type="scientific">Hymenobacter luteus</name>
    <dbReference type="NCBI Taxonomy" id="1411122"/>
    <lineage>
        <taxon>Bacteria</taxon>
        <taxon>Pseudomonadati</taxon>
        <taxon>Bacteroidota</taxon>
        <taxon>Cytophagia</taxon>
        <taxon>Cytophagales</taxon>
        <taxon>Hymenobacteraceae</taxon>
        <taxon>Hymenobacter</taxon>
    </lineage>
</organism>
<protein>
    <submittedName>
        <fullName evidence="2">Uncharacterized protein</fullName>
    </submittedName>
</protein>
<accession>A0A7W9T0D6</accession>
<reference evidence="2 3" key="1">
    <citation type="submission" date="2020-08" db="EMBL/GenBank/DDBJ databases">
        <title>Genomic Encyclopedia of Type Strains, Phase IV (KMG-IV): sequencing the most valuable type-strain genomes for metagenomic binning, comparative biology and taxonomic classification.</title>
        <authorList>
            <person name="Goeker M."/>
        </authorList>
    </citation>
    <scope>NUCLEOTIDE SEQUENCE [LARGE SCALE GENOMIC DNA]</scope>
    <source>
        <strain evidence="2 3">DSM 26718</strain>
    </source>
</reference>
<keyword evidence="3" id="KW-1185">Reference proteome</keyword>
<dbReference type="Proteomes" id="UP000532746">
    <property type="component" value="Unassembled WGS sequence"/>
</dbReference>
<feature type="signal peptide" evidence="1">
    <location>
        <begin position="1"/>
        <end position="25"/>
    </location>
</feature>
<dbReference type="EMBL" id="JACHGG010000002">
    <property type="protein sequence ID" value="MBB6058368.1"/>
    <property type="molecule type" value="Genomic_DNA"/>
</dbReference>